<keyword evidence="2" id="KW-1185">Reference proteome</keyword>
<reference evidence="1 2" key="1">
    <citation type="journal article" date="2024" name="BMC Genomics">
        <title>De novo assembly and annotation of Popillia japonica's genome with initial clues to its potential as an invasive pest.</title>
        <authorList>
            <person name="Cucini C."/>
            <person name="Boschi S."/>
            <person name="Funari R."/>
            <person name="Cardaioli E."/>
            <person name="Iannotti N."/>
            <person name="Marturano G."/>
            <person name="Paoli F."/>
            <person name="Bruttini M."/>
            <person name="Carapelli A."/>
            <person name="Frati F."/>
            <person name="Nardi F."/>
        </authorList>
    </citation>
    <scope>NUCLEOTIDE SEQUENCE [LARGE SCALE GENOMIC DNA]</scope>
    <source>
        <strain evidence="1">DMR45628</strain>
    </source>
</reference>
<comment type="caution">
    <text evidence="1">The sequence shown here is derived from an EMBL/GenBank/DDBJ whole genome shotgun (WGS) entry which is preliminary data.</text>
</comment>
<dbReference type="Proteomes" id="UP001458880">
    <property type="component" value="Unassembled WGS sequence"/>
</dbReference>
<dbReference type="AlphaFoldDB" id="A0AAW1KME7"/>
<dbReference type="EMBL" id="JASPKY010000205">
    <property type="protein sequence ID" value="KAK9720957.1"/>
    <property type="molecule type" value="Genomic_DNA"/>
</dbReference>
<proteinExistence type="predicted"/>
<gene>
    <name evidence="1" type="ORF">QE152_g21809</name>
</gene>
<name>A0AAW1KME7_POPJA</name>
<sequence length="118" mass="14012">MFVKLYNEYILSVITIDKDCSREMNLFLYQIHIVGDDYIVYLWGRNYISSGAIKNHITTCLRMSKNKHSLGLYRLPEGDRMIIVFKYFETSLKDTEFIKRKLPKIKELSLVIVRNDPE</sequence>
<evidence type="ECO:0000313" key="2">
    <source>
        <dbReference type="Proteomes" id="UP001458880"/>
    </source>
</evidence>
<protein>
    <recommendedName>
        <fullName evidence="3">Ribosomal protein S6</fullName>
    </recommendedName>
</protein>
<organism evidence="1 2">
    <name type="scientific">Popillia japonica</name>
    <name type="common">Japanese beetle</name>
    <dbReference type="NCBI Taxonomy" id="7064"/>
    <lineage>
        <taxon>Eukaryota</taxon>
        <taxon>Metazoa</taxon>
        <taxon>Ecdysozoa</taxon>
        <taxon>Arthropoda</taxon>
        <taxon>Hexapoda</taxon>
        <taxon>Insecta</taxon>
        <taxon>Pterygota</taxon>
        <taxon>Neoptera</taxon>
        <taxon>Endopterygota</taxon>
        <taxon>Coleoptera</taxon>
        <taxon>Polyphaga</taxon>
        <taxon>Scarabaeiformia</taxon>
        <taxon>Scarabaeidae</taxon>
        <taxon>Rutelinae</taxon>
        <taxon>Popillia</taxon>
    </lineage>
</organism>
<evidence type="ECO:0000313" key="1">
    <source>
        <dbReference type="EMBL" id="KAK9720957.1"/>
    </source>
</evidence>
<accession>A0AAW1KME7</accession>
<evidence type="ECO:0008006" key="3">
    <source>
        <dbReference type="Google" id="ProtNLM"/>
    </source>
</evidence>